<protein>
    <submittedName>
        <fullName evidence="9">Flagellar assembly protein FliH</fullName>
    </submittedName>
</protein>
<dbReference type="STRING" id="426128.SAMN05660297_00189"/>
<keyword evidence="9" id="KW-0969">Cilium</keyword>
<keyword evidence="4" id="KW-1005">Bacterial flagellum biogenesis</keyword>
<evidence type="ECO:0000259" key="8">
    <source>
        <dbReference type="Pfam" id="PF02108"/>
    </source>
</evidence>
<gene>
    <name evidence="9" type="ORF">SAMN05660297_00189</name>
</gene>
<keyword evidence="6" id="KW-1006">Bacterial flagellum protein export</keyword>
<proteinExistence type="inferred from homology"/>
<dbReference type="InterPro" id="IPR051472">
    <property type="entry name" value="T3SS_Stator/FliH"/>
</dbReference>
<feature type="coiled-coil region" evidence="7">
    <location>
        <begin position="36"/>
        <end position="87"/>
    </location>
</feature>
<evidence type="ECO:0000256" key="4">
    <source>
        <dbReference type="ARBA" id="ARBA00022795"/>
    </source>
</evidence>
<keyword evidence="10" id="KW-1185">Reference proteome</keyword>
<evidence type="ECO:0000313" key="9">
    <source>
        <dbReference type="EMBL" id="SES67349.1"/>
    </source>
</evidence>
<dbReference type="SUPFAM" id="SSF160527">
    <property type="entry name" value="V-type ATPase subunit E-like"/>
    <property type="match status" value="1"/>
</dbReference>
<dbReference type="Proteomes" id="UP000199568">
    <property type="component" value="Unassembled WGS sequence"/>
</dbReference>
<dbReference type="InterPro" id="IPR018035">
    <property type="entry name" value="Flagellar_FliH/T3SS_HrpE"/>
</dbReference>
<dbReference type="PANTHER" id="PTHR34982:SF1">
    <property type="entry name" value="FLAGELLAR ASSEMBLY PROTEIN FLIH"/>
    <property type="match status" value="1"/>
</dbReference>
<evidence type="ECO:0000256" key="7">
    <source>
        <dbReference type="SAM" id="Coils"/>
    </source>
</evidence>
<keyword evidence="7" id="KW-0175">Coiled coil</keyword>
<organism evidence="9 10">
    <name type="scientific">Natronincola peptidivorans</name>
    <dbReference type="NCBI Taxonomy" id="426128"/>
    <lineage>
        <taxon>Bacteria</taxon>
        <taxon>Bacillati</taxon>
        <taxon>Bacillota</taxon>
        <taxon>Clostridia</taxon>
        <taxon>Peptostreptococcales</taxon>
        <taxon>Natronincolaceae</taxon>
        <taxon>Natronincola</taxon>
    </lineage>
</organism>
<evidence type="ECO:0000256" key="6">
    <source>
        <dbReference type="ARBA" id="ARBA00023225"/>
    </source>
</evidence>
<sequence>MKSLYKVYKSMDIKIGHKKELQYISENIVKNTQQPIDEISSEEIEKSNEIARLKARKILEDAEQERNQLLENARKEAELIIEEAYEDSKSVLEKAKKDGYNDGIQLGKRQGYQEYQDLLDEAMAMKKDIYKTKKRLAKEIEKEMIDLVIYSIKKVIDYELQENHQVLLNLISKGLEKCTFTETLIIRVSNEDYDVLESYKNKIYMMTEGIDDLQIKKDAALKKGSIIIETLSGKIDASIDIQINQIEVLFKELLREEGFHEGNSTT</sequence>
<keyword evidence="9" id="KW-0966">Cell projection</keyword>
<name>A0A1H9YEF2_9FIRM</name>
<keyword evidence="9" id="KW-0282">Flagellum</keyword>
<dbReference type="GO" id="GO:0005829">
    <property type="term" value="C:cytosol"/>
    <property type="evidence" value="ECO:0007669"/>
    <property type="project" value="TreeGrafter"/>
</dbReference>
<dbReference type="GO" id="GO:0044781">
    <property type="term" value="P:bacterial-type flagellum organization"/>
    <property type="evidence" value="ECO:0007669"/>
    <property type="project" value="UniProtKB-KW"/>
</dbReference>
<evidence type="ECO:0000313" key="10">
    <source>
        <dbReference type="Proteomes" id="UP000199568"/>
    </source>
</evidence>
<comment type="similarity">
    <text evidence="2">Belongs to the FliH family.</text>
</comment>
<dbReference type="PANTHER" id="PTHR34982">
    <property type="entry name" value="YOP PROTEINS TRANSLOCATION PROTEIN L"/>
    <property type="match status" value="1"/>
</dbReference>
<evidence type="ECO:0000256" key="3">
    <source>
        <dbReference type="ARBA" id="ARBA00022448"/>
    </source>
</evidence>
<reference evidence="9 10" key="1">
    <citation type="submission" date="2016-10" db="EMBL/GenBank/DDBJ databases">
        <authorList>
            <person name="de Groot N.N."/>
        </authorList>
    </citation>
    <scope>NUCLEOTIDE SEQUENCE [LARGE SCALE GENOMIC DNA]</scope>
    <source>
        <strain evidence="9 10">DSM 18979</strain>
    </source>
</reference>
<evidence type="ECO:0000256" key="2">
    <source>
        <dbReference type="ARBA" id="ARBA00006602"/>
    </source>
</evidence>
<dbReference type="AlphaFoldDB" id="A0A1H9YEF2"/>
<feature type="domain" description="Flagellar assembly protein FliH/Type III secretion system HrpE" evidence="8">
    <location>
        <begin position="124"/>
        <end position="246"/>
    </location>
</feature>
<evidence type="ECO:0000256" key="1">
    <source>
        <dbReference type="ARBA" id="ARBA00003041"/>
    </source>
</evidence>
<dbReference type="GO" id="GO:0015031">
    <property type="term" value="P:protein transport"/>
    <property type="evidence" value="ECO:0007669"/>
    <property type="project" value="UniProtKB-KW"/>
</dbReference>
<dbReference type="Pfam" id="PF02108">
    <property type="entry name" value="FliH"/>
    <property type="match status" value="1"/>
</dbReference>
<dbReference type="EMBL" id="FOHU01000001">
    <property type="protein sequence ID" value="SES67349.1"/>
    <property type="molecule type" value="Genomic_DNA"/>
</dbReference>
<accession>A0A1H9YEF2</accession>
<dbReference type="OrthoDB" id="2375163at2"/>
<comment type="function">
    <text evidence="1">Needed for flagellar regrowth and assembly.</text>
</comment>
<keyword evidence="5" id="KW-0653">Protein transport</keyword>
<keyword evidence="3" id="KW-0813">Transport</keyword>
<evidence type="ECO:0000256" key="5">
    <source>
        <dbReference type="ARBA" id="ARBA00022927"/>
    </source>
</evidence>